<accession>A0ABW2EYG4</accession>
<reference evidence="2" key="1">
    <citation type="journal article" date="2019" name="Int. J. Syst. Evol. Microbiol.">
        <title>The Global Catalogue of Microorganisms (GCM) 10K type strain sequencing project: providing services to taxonomists for standard genome sequencing and annotation.</title>
        <authorList>
            <consortium name="The Broad Institute Genomics Platform"/>
            <consortium name="The Broad Institute Genome Sequencing Center for Infectious Disease"/>
            <person name="Wu L."/>
            <person name="Ma J."/>
        </authorList>
    </citation>
    <scope>NUCLEOTIDE SEQUENCE [LARGE SCALE GENOMIC DNA]</scope>
    <source>
        <strain evidence="2">CGMCC 1.13666</strain>
    </source>
</reference>
<sequence>MTFDPKCFFAEFRNSLNLSRGRDLVAKTYNADDTLRIFEAVDAACKAQPEHFPVEGKSYWNGTTKDREFLCDYTYHDPNHRILLSLESEWGVLSSPSRTTEEVIFDFKKVINMASPVKIMVFAYVDKDNEKSTRKAMADIVRKWPQDRLETLMAIACPWHDELHAGSIAGYHWHKGEWEPIPASS</sequence>
<evidence type="ECO:0000313" key="2">
    <source>
        <dbReference type="Proteomes" id="UP001596411"/>
    </source>
</evidence>
<comment type="caution">
    <text evidence="1">The sequence shown here is derived from an EMBL/GenBank/DDBJ whole genome shotgun (WGS) entry which is preliminary data.</text>
</comment>
<name>A0ABW2EYG4_9GAMM</name>
<organism evidence="1 2">
    <name type="scientific">Halomonas salifodinae</name>
    <dbReference type="NCBI Taxonomy" id="438745"/>
    <lineage>
        <taxon>Bacteria</taxon>
        <taxon>Pseudomonadati</taxon>
        <taxon>Pseudomonadota</taxon>
        <taxon>Gammaproteobacteria</taxon>
        <taxon>Oceanospirillales</taxon>
        <taxon>Halomonadaceae</taxon>
        <taxon>Halomonas</taxon>
    </lineage>
</organism>
<evidence type="ECO:0000313" key="1">
    <source>
        <dbReference type="EMBL" id="MFC7090802.1"/>
    </source>
</evidence>
<gene>
    <name evidence="1" type="ORF">ACFQH5_14710</name>
</gene>
<proteinExistence type="predicted"/>
<dbReference type="EMBL" id="JBHSZP010000028">
    <property type="protein sequence ID" value="MFC7090802.1"/>
    <property type="molecule type" value="Genomic_DNA"/>
</dbReference>
<dbReference type="RefSeq" id="WP_346063311.1">
    <property type="nucleotide sequence ID" value="NZ_BAAADR010000017.1"/>
</dbReference>
<protein>
    <submittedName>
        <fullName evidence="1">Uncharacterized protein</fullName>
    </submittedName>
</protein>
<keyword evidence="2" id="KW-1185">Reference proteome</keyword>
<dbReference type="Proteomes" id="UP001596411">
    <property type="component" value="Unassembled WGS sequence"/>
</dbReference>